<keyword evidence="3" id="KW-1185">Reference proteome</keyword>
<dbReference type="Pfam" id="PF09359">
    <property type="entry name" value="VTC"/>
    <property type="match status" value="1"/>
</dbReference>
<dbReference type="EMBL" id="JAHBCL010000006">
    <property type="protein sequence ID" value="MBS7525949.1"/>
    <property type="molecule type" value="Genomic_DNA"/>
</dbReference>
<gene>
    <name evidence="2" type="ORF">KHM83_04560</name>
</gene>
<dbReference type="Proteomes" id="UP000746471">
    <property type="component" value="Unassembled WGS sequence"/>
</dbReference>
<dbReference type="RefSeq" id="WP_213235735.1">
    <property type="nucleotide sequence ID" value="NZ_JAHBCL010000006.1"/>
</dbReference>
<dbReference type="InterPro" id="IPR018966">
    <property type="entry name" value="VTC_domain"/>
</dbReference>
<proteinExistence type="predicted"/>
<name>A0ABS5PNJ5_9FIRM</name>
<organism evidence="2 3">
    <name type="scientific">Fusibacter paucivorans</name>
    <dbReference type="NCBI Taxonomy" id="76009"/>
    <lineage>
        <taxon>Bacteria</taxon>
        <taxon>Bacillati</taxon>
        <taxon>Bacillota</taxon>
        <taxon>Clostridia</taxon>
        <taxon>Eubacteriales</taxon>
        <taxon>Eubacteriales Family XII. Incertae Sedis</taxon>
        <taxon>Fusibacter</taxon>
    </lineage>
</organism>
<accession>A0ABS5PNJ5</accession>
<evidence type="ECO:0000313" key="3">
    <source>
        <dbReference type="Proteomes" id="UP000746471"/>
    </source>
</evidence>
<sequence>MAIEVFNRYEKKCLISEEAYRQMLTLIQPYMMMDAYQQSNGFYTISNLYYDTPQDELIIRSLEKPIYKEKLRLRAYGVPKADDHIYLEIKKKYKGLVNKRRTDMVLTEAQRYLKEKRLPEPRPHHNRQVLYEIQYLIDRCHLEPAVYIAYDRSAYFGDGLRITFDSNIRTRRHALQLEAGDFGEQLLERGWWLMEIKAENAMPLWLAHALSAMKIFPVSFSKYGKAHQLKMQKEVNQYA</sequence>
<comment type="caution">
    <text evidence="2">The sequence shown here is derived from an EMBL/GenBank/DDBJ whole genome shotgun (WGS) entry which is preliminary data.</text>
</comment>
<dbReference type="SUPFAM" id="SSF55154">
    <property type="entry name" value="CYTH-like phosphatases"/>
    <property type="match status" value="1"/>
</dbReference>
<dbReference type="InterPro" id="IPR033469">
    <property type="entry name" value="CYTH-like_dom_sf"/>
</dbReference>
<feature type="domain" description="VTC" evidence="1">
    <location>
        <begin position="7"/>
        <end position="227"/>
    </location>
</feature>
<evidence type="ECO:0000259" key="1">
    <source>
        <dbReference type="Pfam" id="PF09359"/>
    </source>
</evidence>
<dbReference type="CDD" id="cd07750">
    <property type="entry name" value="PolyPPase_VTC_like"/>
    <property type="match status" value="1"/>
</dbReference>
<protein>
    <submittedName>
        <fullName evidence="2">Polyphosphate polymerase domain-containing protein</fullName>
    </submittedName>
</protein>
<dbReference type="Gene3D" id="3.20.100.30">
    <property type="entry name" value="VTC, catalytic tunnel domain"/>
    <property type="match status" value="1"/>
</dbReference>
<reference evidence="2 3" key="1">
    <citation type="submission" date="2021-05" db="EMBL/GenBank/DDBJ databases">
        <title>Fusibacter ferrireducens sp. nov., an anaerobic, sulfur- and Fe-reducing bacterium isolated from the mangrove sediment.</title>
        <authorList>
            <person name="Qiu D."/>
        </authorList>
    </citation>
    <scope>NUCLEOTIDE SEQUENCE [LARGE SCALE GENOMIC DNA]</scope>
    <source>
        <strain evidence="2 3">DSM 12116</strain>
    </source>
</reference>
<dbReference type="InterPro" id="IPR042267">
    <property type="entry name" value="VTC_sf"/>
</dbReference>
<evidence type="ECO:0000313" key="2">
    <source>
        <dbReference type="EMBL" id="MBS7525949.1"/>
    </source>
</evidence>